<dbReference type="Proteomes" id="UP000886523">
    <property type="component" value="Unassembled WGS sequence"/>
</dbReference>
<accession>A0A9P6DRK6</accession>
<dbReference type="AlphaFoldDB" id="A0A9P6DRK6"/>
<organism evidence="1 2">
    <name type="scientific">Hydnum rufescens UP504</name>
    <dbReference type="NCBI Taxonomy" id="1448309"/>
    <lineage>
        <taxon>Eukaryota</taxon>
        <taxon>Fungi</taxon>
        <taxon>Dikarya</taxon>
        <taxon>Basidiomycota</taxon>
        <taxon>Agaricomycotina</taxon>
        <taxon>Agaricomycetes</taxon>
        <taxon>Cantharellales</taxon>
        <taxon>Hydnaceae</taxon>
        <taxon>Hydnum</taxon>
    </lineage>
</organism>
<comment type="caution">
    <text evidence="1">The sequence shown here is derived from an EMBL/GenBank/DDBJ whole genome shotgun (WGS) entry which is preliminary data.</text>
</comment>
<sequence>MGVWDVPALPSYYGSFRITLALSRARPMEFRANTRPTVAESAFVKGVTQTVLARAEMMSEALLTTAIGVMWLWSCKAVVCSDRTNISLFSEQGVSPALYKSDIIDRCTVKLMDLRILQVRLQTPKYKFGSLKVWVPSKVVNAGPQDPQISRSFPLHLSKLMDTYTIYLSGAATARLSSRESRDPRNLLLEFWNGVEEALS</sequence>
<reference evidence="1" key="1">
    <citation type="journal article" date="2020" name="Nat. Commun.">
        <title>Large-scale genome sequencing of mycorrhizal fungi provides insights into the early evolution of symbiotic traits.</title>
        <authorList>
            <person name="Miyauchi S."/>
            <person name="Kiss E."/>
            <person name="Kuo A."/>
            <person name="Drula E."/>
            <person name="Kohler A."/>
            <person name="Sanchez-Garcia M."/>
            <person name="Morin E."/>
            <person name="Andreopoulos B."/>
            <person name="Barry K.W."/>
            <person name="Bonito G."/>
            <person name="Buee M."/>
            <person name="Carver A."/>
            <person name="Chen C."/>
            <person name="Cichocki N."/>
            <person name="Clum A."/>
            <person name="Culley D."/>
            <person name="Crous P.W."/>
            <person name="Fauchery L."/>
            <person name="Girlanda M."/>
            <person name="Hayes R.D."/>
            <person name="Keri Z."/>
            <person name="LaButti K."/>
            <person name="Lipzen A."/>
            <person name="Lombard V."/>
            <person name="Magnuson J."/>
            <person name="Maillard F."/>
            <person name="Murat C."/>
            <person name="Nolan M."/>
            <person name="Ohm R.A."/>
            <person name="Pangilinan J."/>
            <person name="Pereira M.F."/>
            <person name="Perotto S."/>
            <person name="Peter M."/>
            <person name="Pfister S."/>
            <person name="Riley R."/>
            <person name="Sitrit Y."/>
            <person name="Stielow J.B."/>
            <person name="Szollosi G."/>
            <person name="Zifcakova L."/>
            <person name="Stursova M."/>
            <person name="Spatafora J.W."/>
            <person name="Tedersoo L."/>
            <person name="Vaario L.M."/>
            <person name="Yamada A."/>
            <person name="Yan M."/>
            <person name="Wang P."/>
            <person name="Xu J."/>
            <person name="Bruns T."/>
            <person name="Baldrian P."/>
            <person name="Vilgalys R."/>
            <person name="Dunand C."/>
            <person name="Henrissat B."/>
            <person name="Grigoriev I.V."/>
            <person name="Hibbett D."/>
            <person name="Nagy L.G."/>
            <person name="Martin F.M."/>
        </authorList>
    </citation>
    <scope>NUCLEOTIDE SEQUENCE</scope>
    <source>
        <strain evidence="1">UP504</strain>
    </source>
</reference>
<evidence type="ECO:0000313" key="2">
    <source>
        <dbReference type="Proteomes" id="UP000886523"/>
    </source>
</evidence>
<dbReference type="EMBL" id="MU129057">
    <property type="protein sequence ID" value="KAF9508508.1"/>
    <property type="molecule type" value="Genomic_DNA"/>
</dbReference>
<protein>
    <submittedName>
        <fullName evidence="1">Uncharacterized protein</fullName>
    </submittedName>
</protein>
<proteinExistence type="predicted"/>
<evidence type="ECO:0000313" key="1">
    <source>
        <dbReference type="EMBL" id="KAF9508508.1"/>
    </source>
</evidence>
<gene>
    <name evidence="1" type="ORF">BS47DRAFT_1384718</name>
</gene>
<name>A0A9P6DRK6_9AGAM</name>
<keyword evidence="2" id="KW-1185">Reference proteome</keyword>